<dbReference type="InterPro" id="IPR014729">
    <property type="entry name" value="Rossmann-like_a/b/a_fold"/>
</dbReference>
<proteinExistence type="inferred from homology"/>
<comment type="caution">
    <text evidence="4">The sequence shown here is derived from an EMBL/GenBank/DDBJ whole genome shotgun (WGS) entry which is preliminary data.</text>
</comment>
<reference evidence="4 5" key="1">
    <citation type="submission" date="2024-02" db="EMBL/GenBank/DDBJ databases">
        <title>Genome sequence of Aquincola sp. MAHUQ-54.</title>
        <authorList>
            <person name="Huq M.A."/>
        </authorList>
    </citation>
    <scope>NUCLEOTIDE SEQUENCE [LARGE SCALE GENOMIC DNA]</scope>
    <source>
        <strain evidence="4 5">MAHUQ-54</strain>
    </source>
</reference>
<dbReference type="PRINTS" id="PR01438">
    <property type="entry name" value="UNVRSLSTRESS"/>
</dbReference>
<dbReference type="InterPro" id="IPR006015">
    <property type="entry name" value="Universal_stress_UspA"/>
</dbReference>
<dbReference type="PANTHER" id="PTHR46268">
    <property type="entry name" value="STRESS RESPONSE PROTEIN NHAX"/>
    <property type="match status" value="1"/>
</dbReference>
<feature type="domain" description="UspA" evidence="3">
    <location>
        <begin position="2"/>
        <end position="140"/>
    </location>
</feature>
<dbReference type="Proteomes" id="UP001336250">
    <property type="component" value="Unassembled WGS sequence"/>
</dbReference>
<sequence length="160" mass="16625">MRILLPIDGSDLSLDAVRHVLRLAGAGLQASFLLVNVQEPTHLYEVLMLRDPEARAAAAREAGEHALQGAQALLDAAGYGYEIEVATGDPATSLVDVAEREGCDAIVMGSFGHGALSEALLGSVTQAVLSRANVPVTIVKHPSLEEPPPPAALDEGAAEE</sequence>
<evidence type="ECO:0000256" key="1">
    <source>
        <dbReference type="ARBA" id="ARBA00008791"/>
    </source>
</evidence>
<dbReference type="SUPFAM" id="SSF52402">
    <property type="entry name" value="Adenine nucleotide alpha hydrolases-like"/>
    <property type="match status" value="1"/>
</dbReference>
<dbReference type="PANTHER" id="PTHR46268:SF6">
    <property type="entry name" value="UNIVERSAL STRESS PROTEIN UP12"/>
    <property type="match status" value="1"/>
</dbReference>
<keyword evidence="5" id="KW-1185">Reference proteome</keyword>
<protein>
    <submittedName>
        <fullName evidence="4">Universal stress protein</fullName>
    </submittedName>
</protein>
<comment type="similarity">
    <text evidence="1">Belongs to the universal stress protein A family.</text>
</comment>
<accession>A0AAW9QA53</accession>
<organism evidence="4 5">
    <name type="scientific">Aquincola agrisoli</name>
    <dbReference type="NCBI Taxonomy" id="3119538"/>
    <lineage>
        <taxon>Bacteria</taxon>
        <taxon>Pseudomonadati</taxon>
        <taxon>Pseudomonadota</taxon>
        <taxon>Betaproteobacteria</taxon>
        <taxon>Burkholderiales</taxon>
        <taxon>Sphaerotilaceae</taxon>
        <taxon>Aquincola</taxon>
    </lineage>
</organism>
<dbReference type="Gene3D" id="3.40.50.620">
    <property type="entry name" value="HUPs"/>
    <property type="match status" value="1"/>
</dbReference>
<feature type="region of interest" description="Disordered" evidence="2">
    <location>
        <begin position="140"/>
        <end position="160"/>
    </location>
</feature>
<dbReference type="RefSeq" id="WP_332287174.1">
    <property type="nucleotide sequence ID" value="NZ_JAZIBG010000001.1"/>
</dbReference>
<dbReference type="Pfam" id="PF00582">
    <property type="entry name" value="Usp"/>
    <property type="match status" value="1"/>
</dbReference>
<evidence type="ECO:0000259" key="3">
    <source>
        <dbReference type="Pfam" id="PF00582"/>
    </source>
</evidence>
<dbReference type="CDD" id="cd00293">
    <property type="entry name" value="USP-like"/>
    <property type="match status" value="1"/>
</dbReference>
<evidence type="ECO:0000256" key="2">
    <source>
        <dbReference type="SAM" id="MobiDB-lite"/>
    </source>
</evidence>
<evidence type="ECO:0000313" key="4">
    <source>
        <dbReference type="EMBL" id="MEF7612274.1"/>
    </source>
</evidence>
<name>A0AAW9QA53_9BURK</name>
<dbReference type="EMBL" id="JAZIBG010000001">
    <property type="protein sequence ID" value="MEF7612274.1"/>
    <property type="molecule type" value="Genomic_DNA"/>
</dbReference>
<evidence type="ECO:0000313" key="5">
    <source>
        <dbReference type="Proteomes" id="UP001336250"/>
    </source>
</evidence>
<gene>
    <name evidence="4" type="ORF">V4F39_00035</name>
</gene>
<dbReference type="AlphaFoldDB" id="A0AAW9QA53"/>
<dbReference type="InterPro" id="IPR006016">
    <property type="entry name" value="UspA"/>
</dbReference>